<keyword evidence="7 10" id="KW-0472">Membrane</keyword>
<evidence type="ECO:0000313" key="12">
    <source>
        <dbReference type="Proteomes" id="UP000639338"/>
    </source>
</evidence>
<evidence type="ECO:0000313" key="11">
    <source>
        <dbReference type="EMBL" id="KAF7993520.1"/>
    </source>
</evidence>
<accession>A0A834XWI2</accession>
<comment type="caution">
    <text evidence="10">Lacks conserved residue(s) required for the propagation of feature annotation.</text>
</comment>
<keyword evidence="4 10" id="KW-0812">Transmembrane</keyword>
<evidence type="ECO:0000256" key="8">
    <source>
        <dbReference type="ARBA" id="ARBA00023170"/>
    </source>
</evidence>
<dbReference type="PANTHER" id="PTHR21137:SF35">
    <property type="entry name" value="ODORANT RECEPTOR 19A-RELATED"/>
    <property type="match status" value="1"/>
</dbReference>
<evidence type="ECO:0000256" key="9">
    <source>
        <dbReference type="ARBA" id="ARBA00023224"/>
    </source>
</evidence>
<keyword evidence="6 10" id="KW-1133">Transmembrane helix</keyword>
<feature type="transmembrane region" description="Helical" evidence="10">
    <location>
        <begin position="264"/>
        <end position="284"/>
    </location>
</feature>
<evidence type="ECO:0000256" key="2">
    <source>
        <dbReference type="ARBA" id="ARBA00022475"/>
    </source>
</evidence>
<keyword evidence="12" id="KW-1185">Reference proteome</keyword>
<keyword evidence="2" id="KW-1003">Cell membrane</keyword>
<reference evidence="11 12" key="1">
    <citation type="submission" date="2020-08" db="EMBL/GenBank/DDBJ databases">
        <title>Aphidius gifuensis genome sequencing and assembly.</title>
        <authorList>
            <person name="Du Z."/>
        </authorList>
    </citation>
    <scope>NUCLEOTIDE SEQUENCE [LARGE SCALE GENOMIC DNA]</scope>
    <source>
        <strain evidence="11">YNYX2018</strain>
        <tissue evidence="11">Adults</tissue>
    </source>
</reference>
<feature type="transmembrane region" description="Helical" evidence="10">
    <location>
        <begin position="41"/>
        <end position="60"/>
    </location>
</feature>
<name>A0A834XWI2_APHGI</name>
<protein>
    <recommendedName>
        <fullName evidence="10">Odorant receptor</fullName>
    </recommendedName>
</protein>
<dbReference type="GO" id="GO:0007165">
    <property type="term" value="P:signal transduction"/>
    <property type="evidence" value="ECO:0007669"/>
    <property type="project" value="UniProtKB-KW"/>
</dbReference>
<comment type="similarity">
    <text evidence="10">Belongs to the insect chemoreceptor superfamily. Heteromeric odorant receptor channel (TC 1.A.69) family.</text>
</comment>
<keyword evidence="9 10" id="KW-0807">Transducer</keyword>
<evidence type="ECO:0000256" key="5">
    <source>
        <dbReference type="ARBA" id="ARBA00022725"/>
    </source>
</evidence>
<evidence type="ECO:0000256" key="10">
    <source>
        <dbReference type="RuleBase" id="RU351113"/>
    </source>
</evidence>
<feature type="transmembrane region" description="Helical" evidence="10">
    <location>
        <begin position="12"/>
        <end position="29"/>
    </location>
</feature>
<comment type="caution">
    <text evidence="11">The sequence shown here is derived from an EMBL/GenBank/DDBJ whole genome shotgun (WGS) entry which is preliminary data.</text>
</comment>
<dbReference type="Proteomes" id="UP000639338">
    <property type="component" value="Unassembled WGS sequence"/>
</dbReference>
<organism evidence="11 12">
    <name type="scientific">Aphidius gifuensis</name>
    <name type="common">Parasitoid wasp</name>
    <dbReference type="NCBI Taxonomy" id="684658"/>
    <lineage>
        <taxon>Eukaryota</taxon>
        <taxon>Metazoa</taxon>
        <taxon>Ecdysozoa</taxon>
        <taxon>Arthropoda</taxon>
        <taxon>Hexapoda</taxon>
        <taxon>Insecta</taxon>
        <taxon>Pterygota</taxon>
        <taxon>Neoptera</taxon>
        <taxon>Endopterygota</taxon>
        <taxon>Hymenoptera</taxon>
        <taxon>Apocrita</taxon>
        <taxon>Ichneumonoidea</taxon>
        <taxon>Braconidae</taxon>
        <taxon>Aphidiinae</taxon>
        <taxon>Aphidius</taxon>
    </lineage>
</organism>
<feature type="transmembrane region" description="Helical" evidence="10">
    <location>
        <begin position="185"/>
        <end position="213"/>
    </location>
</feature>
<keyword evidence="8 10" id="KW-0675">Receptor</keyword>
<dbReference type="PANTHER" id="PTHR21137">
    <property type="entry name" value="ODORANT RECEPTOR"/>
    <property type="match status" value="1"/>
</dbReference>
<feature type="transmembrane region" description="Helical" evidence="10">
    <location>
        <begin position="296"/>
        <end position="315"/>
    </location>
</feature>
<dbReference type="OrthoDB" id="7548151at2759"/>
<keyword evidence="3 10" id="KW-0716">Sensory transduction</keyword>
<dbReference type="GO" id="GO:0005549">
    <property type="term" value="F:odorant binding"/>
    <property type="evidence" value="ECO:0007669"/>
    <property type="project" value="InterPro"/>
</dbReference>
<gene>
    <name evidence="11" type="ORF">HCN44_010115</name>
</gene>
<evidence type="ECO:0000256" key="3">
    <source>
        <dbReference type="ARBA" id="ARBA00022606"/>
    </source>
</evidence>
<proteinExistence type="inferred from homology"/>
<feature type="transmembrane region" description="Helical" evidence="10">
    <location>
        <begin position="354"/>
        <end position="382"/>
    </location>
</feature>
<sequence>MAKSKIPFEYRALVTTVEFLLKCVAIWPLSDDNFYSRFGPYLYMFTLIFTMFGIFYSMMCSSGNIGFLIKTCFWLTGDASVLFKIMTIHFNRKELKKLYEILETKHYVKLLKNSNFKETILKGMYCNILHVLTILYSLNLLSFSMPLFDIIRQFISGVHPIQYQYYFPLNYPWYPISPYGFMYNIHFLIVSTSSLTLSFASSTCDALFFLYIIKIIGHLRQLTYDMKNFNNNDDDYHVFTRKVVIEHVNLIFYCHKLEKIFGPLILWFTITNAVMLVAATYMITQLSHLLSFGNTIQLFAYVLVKLLQAYIYGYFGSCLQKESENYSLSIYFSNWLRNKKFMSSIVIMISQKPLIFNICSFSVLSVELFFATLNTTISYYFLLKTLDN</sequence>
<dbReference type="InterPro" id="IPR004117">
    <property type="entry name" value="7tm6_olfct_rcpt"/>
</dbReference>
<evidence type="ECO:0000256" key="4">
    <source>
        <dbReference type="ARBA" id="ARBA00022692"/>
    </source>
</evidence>
<dbReference type="EMBL" id="JACMRX010000003">
    <property type="protein sequence ID" value="KAF7993520.1"/>
    <property type="molecule type" value="Genomic_DNA"/>
</dbReference>
<comment type="subcellular location">
    <subcellularLocation>
        <location evidence="1 10">Cell membrane</location>
        <topology evidence="1 10">Multi-pass membrane protein</topology>
    </subcellularLocation>
</comment>
<dbReference type="Pfam" id="PF02949">
    <property type="entry name" value="7tm_6"/>
    <property type="match status" value="1"/>
</dbReference>
<keyword evidence="5 10" id="KW-0552">Olfaction</keyword>
<dbReference type="GO" id="GO:0004984">
    <property type="term" value="F:olfactory receptor activity"/>
    <property type="evidence" value="ECO:0007669"/>
    <property type="project" value="InterPro"/>
</dbReference>
<dbReference type="AlphaFoldDB" id="A0A834XWI2"/>
<dbReference type="GO" id="GO:0005886">
    <property type="term" value="C:plasma membrane"/>
    <property type="evidence" value="ECO:0007669"/>
    <property type="project" value="UniProtKB-SubCell"/>
</dbReference>
<evidence type="ECO:0000256" key="6">
    <source>
        <dbReference type="ARBA" id="ARBA00022989"/>
    </source>
</evidence>
<evidence type="ECO:0000256" key="1">
    <source>
        <dbReference type="ARBA" id="ARBA00004651"/>
    </source>
</evidence>
<evidence type="ECO:0000256" key="7">
    <source>
        <dbReference type="ARBA" id="ARBA00023136"/>
    </source>
</evidence>